<dbReference type="CDD" id="cd19172">
    <property type="entry name" value="SET_SETD2"/>
    <property type="match status" value="1"/>
</dbReference>
<keyword evidence="4" id="KW-0489">Methyltransferase</keyword>
<evidence type="ECO:0000256" key="6">
    <source>
        <dbReference type="ARBA" id="ARBA00022691"/>
    </source>
</evidence>
<dbReference type="Gene3D" id="2.170.270.10">
    <property type="entry name" value="SET domain"/>
    <property type="match status" value="1"/>
</dbReference>
<dbReference type="Gene3D" id="3.30.40.100">
    <property type="match status" value="1"/>
</dbReference>
<feature type="compositionally biased region" description="Basic and acidic residues" evidence="11">
    <location>
        <begin position="1433"/>
        <end position="1447"/>
    </location>
</feature>
<feature type="compositionally biased region" description="Polar residues" evidence="11">
    <location>
        <begin position="892"/>
        <end position="901"/>
    </location>
</feature>
<comment type="subcellular location">
    <subcellularLocation>
        <location evidence="2">Chromosome</location>
    </subcellularLocation>
    <subcellularLocation>
        <location evidence="1">Nucleus</location>
    </subcellularLocation>
</comment>
<feature type="compositionally biased region" description="Polar residues" evidence="11">
    <location>
        <begin position="1766"/>
        <end position="1776"/>
    </location>
</feature>
<keyword evidence="9" id="KW-0862">Zinc</keyword>
<feature type="region of interest" description="Disordered" evidence="11">
    <location>
        <begin position="575"/>
        <end position="606"/>
    </location>
</feature>
<feature type="compositionally biased region" description="Polar residues" evidence="11">
    <location>
        <begin position="864"/>
        <end position="875"/>
    </location>
</feature>
<dbReference type="SMART" id="SM00570">
    <property type="entry name" value="AWS"/>
    <property type="match status" value="1"/>
</dbReference>
<evidence type="ECO:0000313" key="17">
    <source>
        <dbReference type="Proteomes" id="UP000436088"/>
    </source>
</evidence>
<feature type="compositionally biased region" description="Polar residues" evidence="11">
    <location>
        <begin position="1709"/>
        <end position="1735"/>
    </location>
</feature>
<feature type="region of interest" description="Disordered" evidence="11">
    <location>
        <begin position="1431"/>
        <end position="1504"/>
    </location>
</feature>
<reference evidence="16" key="1">
    <citation type="submission" date="2019-09" db="EMBL/GenBank/DDBJ databases">
        <title>Draft genome information of white flower Hibiscus syriacus.</title>
        <authorList>
            <person name="Kim Y.-M."/>
        </authorList>
    </citation>
    <scope>NUCLEOTIDE SEQUENCE [LARGE SCALE GENOMIC DNA]</scope>
    <source>
        <strain evidence="16">YM2019G1</strain>
    </source>
</reference>
<dbReference type="PROSITE" id="PS50280">
    <property type="entry name" value="SET"/>
    <property type="match status" value="1"/>
</dbReference>
<evidence type="ECO:0000259" key="12">
    <source>
        <dbReference type="PROSITE" id="PS50280"/>
    </source>
</evidence>
<dbReference type="Pfam" id="PF17907">
    <property type="entry name" value="AWS"/>
    <property type="match status" value="1"/>
</dbReference>
<evidence type="ECO:0000256" key="11">
    <source>
        <dbReference type="SAM" id="MobiDB-lite"/>
    </source>
</evidence>
<dbReference type="InterPro" id="IPR006560">
    <property type="entry name" value="AWS_dom"/>
</dbReference>
<feature type="region of interest" description="Disordered" evidence="11">
    <location>
        <begin position="1709"/>
        <end position="1788"/>
    </location>
</feature>
<evidence type="ECO:0000256" key="9">
    <source>
        <dbReference type="ARBA" id="ARBA00022833"/>
    </source>
</evidence>
<dbReference type="GO" id="GO:0005634">
    <property type="term" value="C:nucleus"/>
    <property type="evidence" value="ECO:0007669"/>
    <property type="project" value="UniProtKB-SubCell"/>
</dbReference>
<feature type="compositionally biased region" description="Low complexity" evidence="11">
    <location>
        <begin position="791"/>
        <end position="800"/>
    </location>
</feature>
<feature type="compositionally biased region" description="Polar residues" evidence="11">
    <location>
        <begin position="1908"/>
        <end position="1918"/>
    </location>
</feature>
<evidence type="ECO:0000256" key="7">
    <source>
        <dbReference type="ARBA" id="ARBA00022723"/>
    </source>
</evidence>
<feature type="domain" description="Post-SET" evidence="13">
    <location>
        <begin position="1269"/>
        <end position="1285"/>
    </location>
</feature>
<gene>
    <name evidence="16" type="ORF">F3Y22_tig00110129pilonHSYRG00022</name>
</gene>
<feature type="domain" description="CW-type" evidence="14">
    <location>
        <begin position="978"/>
        <end position="1031"/>
    </location>
</feature>
<keyword evidence="8" id="KW-0863">Zinc-finger</keyword>
<feature type="compositionally biased region" description="Pro residues" evidence="11">
    <location>
        <begin position="1890"/>
        <end position="1901"/>
    </location>
</feature>
<sequence>MGSFGKMTLVNEPSLDVAAEVQHCCSESMGKLVSEQRDCVVIDSNGDCAGKPGEDENTGCKKYGDIDYIVGIKGQVPMVGSGMMELMGGEWCANSIHLKKNWGEKAYATCLKELTGDMCGDGVVSVENNQGELMGDSGLKQLMNNKNDDIVACCLEDQGESVNDSDFSIGNQGEKVDDTFPKDLSGDTYGDSTVCSNGNQSENLDGAGLNKLIGDICGDTVVCLNDKQGSRFNCSVPKELTGHSDSTGYSNEIQYENVDSGSNELKGDSIGDPGVCLNENQGNIVVHDSKTDMCSKISTSCCAETISNLQRAGDSLGSCDWHNLKDLSSSDISLESSTIPMETRITDNLCIELLASLVSLNTQQNEKTDNVSSPSGDGVAEVSAGTYVPAGTKVEISSEIRNAKGKAYNLNRDSFEQGANCLSDKPIYFSCQPIDVLENGLAGRLDAPDPFRKEACAAISSSSSIDCSGQRENERKDIAKVDCVSETKKCPATSSSSRRSRQKSKSSQKAPAKRGARNCSSTKLQLPLESIEFLFKASRRKRSCSSKPARSSTWGLLNNITKFLEPCPYLLCNGVQNQEPSKDKGRRKRSKNRAGKNKIEPSGLNNTSTSCLRLKIKVGKDVAPSNLNTLVAEVVDPSVSVGTFGKHGKKNVVEDKAGDLGSEMQFHSKEDQEMVETCSDAFVTEVKLANKVVRSSEKLEKIAEYAADNSPVSQSDAVGEASQEAIENKCMDPGTSLDSEVINTIPDTQGLIHLEESDDMVLNTSGALASPGGVKTSKGSKRGKKKDNHRSTGAASIGKAKSSKSHRGGQKTIDNGIVSCEALTTSPAADASRENGLGITKEAIGSMDKACFSPDVPDAKSTKHISSSNHKCNQLSKSSKSQGASKGKSRISDSARNTKGSASKRRGDESKSVSKSKVKEKGSDEEIAARVAKNPVTVGAAGNHISDDNEDSNTGNNIVPADVVNGDLVPDGIMQQHTQPDNAWVRCDDCHKWRRIPVSLVKSIDEAYRWVCGYNVDKAFADCSIHQEKSNADINTELGISDAEEDGCDGFNNKELEKGIENKCMTASAPSHFWRINSNQFLHRGRKTQTIDEIMVCQCKRPPDGKLGCGDECLNRMLNIECVKGTCPCGDLCSNQQFQKRKYAKMKWDRFGKKGFGLRMQENISAGHFLIEYVGEVLDMQAYEARQKEYASRGQRHFYFMTLNGSEVIDAYVKGNLGRFINHSCDPNCRTEKWMVNGEICIGLFTLRDITKGEEVTFDYNYVRVFGAAAKKCHCGSPHCRGYIGGDPLSAEVIVHDDSDEESPKPMIFEDGETWTGSKAVISRSNSFDGAAMQSVESVITDGVGKFENVKEAKDSVSRSTSATSELNSSVQTEKIQLAILPDEALPVAVPCEAVQADCNGEQKAINKISCSIQKSDASLNMSDNKLSSDIIDANKKSKPDTSEGKKVPAKSRTLMKISRSSGSANKGKISSNSLHGNKAQITSNKSQVPTVKPRKFSENSSTGRFEAVEEKLNELLDSEGGITKRKDASKGYLKLLLLTATSGDGSSGEAIQSNRELSMILDALLKTKSGHVLTDIINKNGLQMLHNILKKYRRDFKKIPILRKLLKVLEYLAGRGILTQEHINGGPYCPGRESFRDSILSFTEHDDKQVHQIARNFRDKWIRKPVRKHGYRDKDEGRMEFHRVSASHNHWRDQAIRSSEAINCVAQSVARTTSTDTSTREGGSSSLAGASQVNGARIRKRKSRWDQPADPEKIDSQSPKKLKCSTLSPLGQATSDHTEKMNSGDNKVNFCKGESTNIDNVNQSFQQDAPPGFSPLNTSLVSPAAPTATDFPQPKVCPLKFPDVVVAHPQKRFISRFPVSYGVPLPFLQQFGSAQDESSETWRIAPGMPFHPFPPLPPCPPDKKNIQPASPANSIGTSADAKEGQQDSRRPVTSYSFESIPSTAGGNHPESDISGTNIQQTFKRTRESSYDLGKKYFRQQKRKRLPWDKSEINCCIDVGHVNNEPRNSCYSDDINQ</sequence>
<feature type="compositionally biased region" description="Basic and acidic residues" evidence="11">
    <location>
        <begin position="1921"/>
        <end position="1931"/>
    </location>
</feature>
<feature type="region of interest" description="Disordered" evidence="11">
    <location>
        <begin position="1885"/>
        <end position="1966"/>
    </location>
</feature>
<dbReference type="FunFam" id="2.170.270.10:FF:000035">
    <property type="entry name" value="Histone-lysine N-methyltransferase"/>
    <property type="match status" value="1"/>
</dbReference>
<dbReference type="InterPro" id="IPR044437">
    <property type="entry name" value="SETD2/Set2_SET"/>
</dbReference>
<proteinExistence type="predicted"/>
<evidence type="ECO:0000256" key="10">
    <source>
        <dbReference type="ARBA" id="ARBA00023242"/>
    </source>
</evidence>
<dbReference type="SMART" id="SM00508">
    <property type="entry name" value="PostSET"/>
    <property type="match status" value="1"/>
</dbReference>
<feature type="compositionally biased region" description="Polar residues" evidence="11">
    <location>
        <begin position="1954"/>
        <end position="1963"/>
    </location>
</feature>
<dbReference type="Pfam" id="PF07496">
    <property type="entry name" value="zf-CW"/>
    <property type="match status" value="1"/>
</dbReference>
<evidence type="ECO:0000259" key="15">
    <source>
        <dbReference type="PROSITE" id="PS51215"/>
    </source>
</evidence>
<feature type="compositionally biased region" description="Basic and acidic residues" evidence="11">
    <location>
        <begin position="905"/>
        <end position="928"/>
    </location>
</feature>
<evidence type="ECO:0000256" key="4">
    <source>
        <dbReference type="ARBA" id="ARBA00022603"/>
    </source>
</evidence>
<dbReference type="GO" id="GO:0032259">
    <property type="term" value="P:methylation"/>
    <property type="evidence" value="ECO:0007669"/>
    <property type="project" value="UniProtKB-KW"/>
</dbReference>
<feature type="compositionally biased region" description="Low complexity" evidence="11">
    <location>
        <begin position="876"/>
        <end position="886"/>
    </location>
</feature>
<dbReference type="PROSITE" id="PS50868">
    <property type="entry name" value="POST_SET"/>
    <property type="match status" value="1"/>
</dbReference>
<dbReference type="InterPro" id="IPR003616">
    <property type="entry name" value="Post-SET_dom"/>
</dbReference>
<evidence type="ECO:0000256" key="1">
    <source>
        <dbReference type="ARBA" id="ARBA00004123"/>
    </source>
</evidence>
<keyword evidence="3" id="KW-0158">Chromosome</keyword>
<dbReference type="InterPro" id="IPR046341">
    <property type="entry name" value="SET_dom_sf"/>
</dbReference>
<dbReference type="InterPro" id="IPR001214">
    <property type="entry name" value="SET_dom"/>
</dbReference>
<feature type="compositionally biased region" description="Basic residues" evidence="11">
    <location>
        <begin position="584"/>
        <end position="596"/>
    </location>
</feature>
<dbReference type="InterPro" id="IPR011124">
    <property type="entry name" value="Znf_CW"/>
</dbReference>
<feature type="compositionally biased region" description="Polar residues" evidence="11">
    <location>
        <begin position="1932"/>
        <end position="1946"/>
    </location>
</feature>
<keyword evidence="7" id="KW-0479">Metal-binding</keyword>
<keyword evidence="10" id="KW-0539">Nucleus</keyword>
<evidence type="ECO:0000259" key="13">
    <source>
        <dbReference type="PROSITE" id="PS50868"/>
    </source>
</evidence>
<dbReference type="SMART" id="SM00317">
    <property type="entry name" value="SET"/>
    <property type="match status" value="1"/>
</dbReference>
<name>A0A6A3BGZ3_HIBSY</name>
<dbReference type="InterPro" id="IPR050777">
    <property type="entry name" value="SET2_Histone-Lys_MeTrsfase"/>
</dbReference>
<dbReference type="EMBL" id="VEPZ02000851">
    <property type="protein sequence ID" value="KAE8716286.1"/>
    <property type="molecule type" value="Genomic_DNA"/>
</dbReference>
<feature type="region of interest" description="Disordered" evidence="11">
    <location>
        <begin position="855"/>
        <end position="963"/>
    </location>
</feature>
<feature type="compositionally biased region" description="Basic residues" evidence="11">
    <location>
        <begin position="498"/>
        <end position="516"/>
    </location>
</feature>
<evidence type="ECO:0000259" key="14">
    <source>
        <dbReference type="PROSITE" id="PS51050"/>
    </source>
</evidence>
<organism evidence="16 17">
    <name type="scientific">Hibiscus syriacus</name>
    <name type="common">Rose of Sharon</name>
    <dbReference type="NCBI Taxonomy" id="106335"/>
    <lineage>
        <taxon>Eukaryota</taxon>
        <taxon>Viridiplantae</taxon>
        <taxon>Streptophyta</taxon>
        <taxon>Embryophyta</taxon>
        <taxon>Tracheophyta</taxon>
        <taxon>Spermatophyta</taxon>
        <taxon>Magnoliopsida</taxon>
        <taxon>eudicotyledons</taxon>
        <taxon>Gunneridae</taxon>
        <taxon>Pentapetalae</taxon>
        <taxon>rosids</taxon>
        <taxon>malvids</taxon>
        <taxon>Malvales</taxon>
        <taxon>Malvaceae</taxon>
        <taxon>Malvoideae</taxon>
        <taxon>Hibiscus</taxon>
    </lineage>
</organism>
<dbReference type="Pfam" id="PF00856">
    <property type="entry name" value="SET"/>
    <property type="match status" value="1"/>
</dbReference>
<evidence type="ECO:0000256" key="5">
    <source>
        <dbReference type="ARBA" id="ARBA00022679"/>
    </source>
</evidence>
<evidence type="ECO:0000313" key="16">
    <source>
        <dbReference type="EMBL" id="KAE8716286.1"/>
    </source>
</evidence>
<dbReference type="GO" id="GO:0008270">
    <property type="term" value="F:zinc ion binding"/>
    <property type="evidence" value="ECO:0007669"/>
    <property type="project" value="UniProtKB-KW"/>
</dbReference>
<evidence type="ECO:0000256" key="2">
    <source>
        <dbReference type="ARBA" id="ARBA00004286"/>
    </source>
</evidence>
<feature type="region of interest" description="Disordered" evidence="11">
    <location>
        <begin position="764"/>
        <end position="813"/>
    </location>
</feature>
<comment type="caution">
    <text evidence="16">The sequence shown here is derived from an EMBL/GenBank/DDBJ whole genome shotgun (WGS) entry which is preliminary data.</text>
</comment>
<feature type="region of interest" description="Disordered" evidence="11">
    <location>
        <begin position="490"/>
        <end position="521"/>
    </location>
</feature>
<dbReference type="PROSITE" id="PS51215">
    <property type="entry name" value="AWS"/>
    <property type="match status" value="1"/>
</dbReference>
<feature type="domain" description="SET" evidence="12">
    <location>
        <begin position="1136"/>
        <end position="1261"/>
    </location>
</feature>
<feature type="domain" description="AWS" evidence="15">
    <location>
        <begin position="1092"/>
        <end position="1142"/>
    </location>
</feature>
<keyword evidence="17" id="KW-1185">Reference proteome</keyword>
<accession>A0A6A3BGZ3</accession>
<keyword evidence="6" id="KW-0949">S-adenosyl-L-methionine</keyword>
<evidence type="ECO:0000256" key="3">
    <source>
        <dbReference type="ARBA" id="ARBA00022454"/>
    </source>
</evidence>
<feature type="compositionally biased region" description="Basic and acidic residues" evidence="11">
    <location>
        <begin position="1745"/>
        <end position="1756"/>
    </location>
</feature>
<evidence type="ECO:0000256" key="8">
    <source>
        <dbReference type="ARBA" id="ARBA00022771"/>
    </source>
</evidence>
<dbReference type="PROSITE" id="PS51050">
    <property type="entry name" value="ZF_CW"/>
    <property type="match status" value="1"/>
</dbReference>
<dbReference type="GO" id="GO:0046975">
    <property type="term" value="F:histone H3K36 methyltransferase activity"/>
    <property type="evidence" value="ECO:0007669"/>
    <property type="project" value="InterPro"/>
</dbReference>
<dbReference type="GO" id="GO:0005694">
    <property type="term" value="C:chromosome"/>
    <property type="evidence" value="ECO:0007669"/>
    <property type="project" value="UniProtKB-SubCell"/>
</dbReference>
<dbReference type="Proteomes" id="UP000436088">
    <property type="component" value="Unassembled WGS sequence"/>
</dbReference>
<keyword evidence="5" id="KW-0808">Transferase</keyword>
<dbReference type="PANTHER" id="PTHR22884">
    <property type="entry name" value="SET DOMAIN PROTEINS"/>
    <property type="match status" value="1"/>
</dbReference>
<protein>
    <submittedName>
        <fullName evidence="16">Glutathione S-transferase family protein</fullName>
    </submittedName>
</protein>
<feature type="compositionally biased region" description="Polar residues" evidence="11">
    <location>
        <begin position="1459"/>
        <end position="1490"/>
    </location>
</feature>
<dbReference type="SUPFAM" id="SSF82199">
    <property type="entry name" value="SET domain"/>
    <property type="match status" value="1"/>
</dbReference>
<feature type="compositionally biased region" description="Basic residues" evidence="11">
    <location>
        <begin position="778"/>
        <end position="788"/>
    </location>
</feature>